<dbReference type="Gene3D" id="3.40.50.2300">
    <property type="match status" value="1"/>
</dbReference>
<dbReference type="Proteomes" id="UP001210865">
    <property type="component" value="Chromosome"/>
</dbReference>
<dbReference type="PANTHER" id="PTHR44591">
    <property type="entry name" value="STRESS RESPONSE REGULATOR PROTEIN 1"/>
    <property type="match status" value="1"/>
</dbReference>
<evidence type="ECO:0000313" key="4">
    <source>
        <dbReference type="EMBL" id="WBO21800.1"/>
    </source>
</evidence>
<protein>
    <submittedName>
        <fullName evidence="4">Response regulator</fullName>
    </submittedName>
</protein>
<dbReference type="SUPFAM" id="SSF52172">
    <property type="entry name" value="CheY-like"/>
    <property type="match status" value="1"/>
</dbReference>
<feature type="modified residue" description="4-aspartylphosphate" evidence="2">
    <location>
        <position position="53"/>
    </location>
</feature>
<gene>
    <name evidence="4" type="ORF">PBT88_16755</name>
</gene>
<proteinExistence type="predicted"/>
<feature type="domain" description="Response regulatory" evidence="3">
    <location>
        <begin position="5"/>
        <end position="118"/>
    </location>
</feature>
<evidence type="ECO:0000313" key="5">
    <source>
        <dbReference type="Proteomes" id="UP001210865"/>
    </source>
</evidence>
<sequence length="127" mass="13428">MGNRLIAVVDDDPLVRSATTSLLRSFGYDCCAFSSAEEFLQDEECDYACVVSDIQMSGMSGVELAHLLHKQAPPPPVILITAYPEARAAHAKSSGVVLDLLEKPLDGDALLGAVRAAIGDPDVEVDA</sequence>
<dbReference type="PROSITE" id="PS50110">
    <property type="entry name" value="RESPONSE_REGULATORY"/>
    <property type="match status" value="1"/>
</dbReference>
<dbReference type="InterPro" id="IPR001789">
    <property type="entry name" value="Sig_transdc_resp-reg_receiver"/>
</dbReference>
<dbReference type="InterPro" id="IPR011006">
    <property type="entry name" value="CheY-like_superfamily"/>
</dbReference>
<dbReference type="SMART" id="SM00448">
    <property type="entry name" value="REC"/>
    <property type="match status" value="1"/>
</dbReference>
<dbReference type="RefSeq" id="WP_270076448.1">
    <property type="nucleotide sequence ID" value="NZ_CP115174.1"/>
</dbReference>
<accession>A0ABY7NLE9</accession>
<name>A0ABY7NLE9_9SPHN</name>
<organism evidence="4 5">
    <name type="scientific">Sphingomonas abietis</name>
    <dbReference type="NCBI Taxonomy" id="3012344"/>
    <lineage>
        <taxon>Bacteria</taxon>
        <taxon>Pseudomonadati</taxon>
        <taxon>Pseudomonadota</taxon>
        <taxon>Alphaproteobacteria</taxon>
        <taxon>Sphingomonadales</taxon>
        <taxon>Sphingomonadaceae</taxon>
        <taxon>Sphingomonas</taxon>
    </lineage>
</organism>
<dbReference type="Pfam" id="PF00072">
    <property type="entry name" value="Response_reg"/>
    <property type="match status" value="1"/>
</dbReference>
<evidence type="ECO:0000256" key="1">
    <source>
        <dbReference type="ARBA" id="ARBA00022553"/>
    </source>
</evidence>
<evidence type="ECO:0000259" key="3">
    <source>
        <dbReference type="PROSITE" id="PS50110"/>
    </source>
</evidence>
<keyword evidence="5" id="KW-1185">Reference proteome</keyword>
<dbReference type="PANTHER" id="PTHR44591:SF25">
    <property type="entry name" value="CHEMOTAXIS TWO-COMPONENT RESPONSE REGULATOR"/>
    <property type="match status" value="1"/>
</dbReference>
<dbReference type="InterPro" id="IPR050595">
    <property type="entry name" value="Bact_response_regulator"/>
</dbReference>
<dbReference type="EMBL" id="CP115174">
    <property type="protein sequence ID" value="WBO21800.1"/>
    <property type="molecule type" value="Genomic_DNA"/>
</dbReference>
<keyword evidence="1 2" id="KW-0597">Phosphoprotein</keyword>
<reference evidence="4 5" key="1">
    <citation type="submission" date="2022-12" db="EMBL/GenBank/DDBJ databases">
        <title>Sphingomonas abieness sp. nov., an endophytic bacterium isolated from Abies koreana.</title>
        <authorList>
            <person name="Jiang L."/>
            <person name="Lee J."/>
        </authorList>
    </citation>
    <scope>NUCLEOTIDE SEQUENCE [LARGE SCALE GENOMIC DNA]</scope>
    <source>
        <strain evidence="5">PAMB 00755</strain>
    </source>
</reference>
<evidence type="ECO:0000256" key="2">
    <source>
        <dbReference type="PROSITE-ProRule" id="PRU00169"/>
    </source>
</evidence>